<evidence type="ECO:0000313" key="4">
    <source>
        <dbReference type="Proteomes" id="UP000295781"/>
    </source>
</evidence>
<dbReference type="SUPFAM" id="SSF56954">
    <property type="entry name" value="Outer membrane efflux proteins (OEP)"/>
    <property type="match status" value="1"/>
</dbReference>
<protein>
    <recommendedName>
        <fullName evidence="5">TolC family protein</fullName>
    </recommendedName>
</protein>
<dbReference type="EMBL" id="CP012670">
    <property type="protein sequence ID" value="AUX26486.1"/>
    <property type="molecule type" value="Genomic_DNA"/>
</dbReference>
<evidence type="ECO:0000313" key="3">
    <source>
        <dbReference type="EMBL" id="AUX26486.1"/>
    </source>
</evidence>
<accession>A0A4P2QB19</accession>
<dbReference type="PANTHER" id="PTHR30203">
    <property type="entry name" value="OUTER MEMBRANE CATION EFFLUX PROTEIN"/>
    <property type="match status" value="1"/>
</dbReference>
<evidence type="ECO:0000256" key="1">
    <source>
        <dbReference type="ARBA" id="ARBA00007613"/>
    </source>
</evidence>
<dbReference type="Proteomes" id="UP000295781">
    <property type="component" value="Chromosome"/>
</dbReference>
<dbReference type="AlphaFoldDB" id="A0A4P2QB19"/>
<dbReference type="PANTHER" id="PTHR30203:SF24">
    <property type="entry name" value="BLR4935 PROTEIN"/>
    <property type="match status" value="1"/>
</dbReference>
<keyword evidence="2" id="KW-0732">Signal</keyword>
<dbReference type="OrthoDB" id="5512897at2"/>
<dbReference type="InterPro" id="IPR010131">
    <property type="entry name" value="MdtP/NodT-like"/>
</dbReference>
<reference evidence="3 4" key="1">
    <citation type="submission" date="2015-09" db="EMBL/GenBank/DDBJ databases">
        <title>Sorangium comparison.</title>
        <authorList>
            <person name="Zaburannyi N."/>
            <person name="Bunk B."/>
            <person name="Overmann J."/>
            <person name="Mueller R."/>
        </authorList>
    </citation>
    <scope>NUCLEOTIDE SEQUENCE [LARGE SCALE GENOMIC DNA]</scope>
    <source>
        <strain evidence="3 4">So ceGT47</strain>
    </source>
</reference>
<dbReference type="GO" id="GO:0015562">
    <property type="term" value="F:efflux transmembrane transporter activity"/>
    <property type="evidence" value="ECO:0007669"/>
    <property type="project" value="InterPro"/>
</dbReference>
<gene>
    <name evidence="3" type="ORF">SOCEGT47_070550</name>
</gene>
<dbReference type="PROSITE" id="PS51257">
    <property type="entry name" value="PROKAR_LIPOPROTEIN"/>
    <property type="match status" value="1"/>
</dbReference>
<dbReference type="Pfam" id="PF02321">
    <property type="entry name" value="OEP"/>
    <property type="match status" value="1"/>
</dbReference>
<proteinExistence type="inferred from homology"/>
<evidence type="ECO:0008006" key="5">
    <source>
        <dbReference type="Google" id="ProtNLM"/>
    </source>
</evidence>
<dbReference type="InterPro" id="IPR003423">
    <property type="entry name" value="OMP_efflux"/>
</dbReference>
<name>A0A4P2QB19_SORCE</name>
<feature type="signal peptide" evidence="2">
    <location>
        <begin position="1"/>
        <end position="26"/>
    </location>
</feature>
<feature type="chain" id="PRO_5020462625" description="TolC family protein" evidence="2">
    <location>
        <begin position="27"/>
        <end position="479"/>
    </location>
</feature>
<sequence>MEPMTPRARGAALSITLLCAALAGCAAPPRASASDRAIALYREGRSPSGAAAQRRAGPGLGARVAAAGEPLALTVDDAVAWARERSAELAAQDARAGAAAAQIEAEDHFENPELRLSNIDVEPMVHGEPRVSAALRFPFARPGEVGANVAAARADEAKARGEAREIEIAMEAEIRALFDQVLLLDAEIAAADAVAAARRSLAAWMKKQLAAARTTALDEAMTELAVVDAEQDTVDLRAQRSAALGALLARLGLDPSVPVRVLGEPKATWPPPELPTEEAAVELALRRRPEIELAAAQLDEADAALHAGRGERWPWLSFFEVGYDFEPRTRTGLGWTFGLAVDLPIFDTRSATVTAADAARKAELRAMAAAVELVTREVRTSLSEARAARDAATEIRRRMLPAAERAGEEARRVLEGHAIDAGEALEADERRMRLELRWLRSVRRYWEAVGELRHAVGGRLPAEAGRAPRSGGVERDAPR</sequence>
<organism evidence="3 4">
    <name type="scientific">Sorangium cellulosum</name>
    <name type="common">Polyangium cellulosum</name>
    <dbReference type="NCBI Taxonomy" id="56"/>
    <lineage>
        <taxon>Bacteria</taxon>
        <taxon>Pseudomonadati</taxon>
        <taxon>Myxococcota</taxon>
        <taxon>Polyangia</taxon>
        <taxon>Polyangiales</taxon>
        <taxon>Polyangiaceae</taxon>
        <taxon>Sorangium</taxon>
    </lineage>
</organism>
<dbReference type="Gene3D" id="1.20.1600.10">
    <property type="entry name" value="Outer membrane efflux proteins (OEP)"/>
    <property type="match status" value="1"/>
</dbReference>
<comment type="similarity">
    <text evidence="1">Belongs to the outer membrane factor (OMF) (TC 1.B.17) family.</text>
</comment>
<evidence type="ECO:0000256" key="2">
    <source>
        <dbReference type="SAM" id="SignalP"/>
    </source>
</evidence>